<dbReference type="EMBL" id="JBHSXH010000009">
    <property type="protein sequence ID" value="MFC6824495.1"/>
    <property type="molecule type" value="Genomic_DNA"/>
</dbReference>
<comment type="caution">
    <text evidence="7">The sequence shown here is derived from an EMBL/GenBank/DDBJ whole genome shotgun (WGS) entry which is preliminary data.</text>
</comment>
<evidence type="ECO:0000313" key="7">
    <source>
        <dbReference type="EMBL" id="MFC6824495.1"/>
    </source>
</evidence>
<proteinExistence type="predicted"/>
<dbReference type="Proteomes" id="UP001596408">
    <property type="component" value="Unassembled WGS sequence"/>
</dbReference>
<dbReference type="PROSITE" id="PS50249">
    <property type="entry name" value="MPN"/>
    <property type="match status" value="1"/>
</dbReference>
<keyword evidence="1" id="KW-0645">Protease</keyword>
<dbReference type="SUPFAM" id="SSF102712">
    <property type="entry name" value="JAB1/MPN domain"/>
    <property type="match status" value="1"/>
</dbReference>
<gene>
    <name evidence="7" type="ORF">ACFQEV_05725</name>
</gene>
<protein>
    <submittedName>
        <fullName evidence="7">Desampylase</fullName>
        <ecNumber evidence="7">3.4.19.15</ecNumber>
    </submittedName>
</protein>
<evidence type="ECO:0000256" key="5">
    <source>
        <dbReference type="ARBA" id="ARBA00023049"/>
    </source>
</evidence>
<reference evidence="7 8" key="1">
    <citation type="journal article" date="2019" name="Int. J. Syst. Evol. Microbiol.">
        <title>The Global Catalogue of Microorganisms (GCM) 10K type strain sequencing project: providing services to taxonomists for standard genome sequencing and annotation.</title>
        <authorList>
            <consortium name="The Broad Institute Genomics Platform"/>
            <consortium name="The Broad Institute Genome Sequencing Center for Infectious Disease"/>
            <person name="Wu L."/>
            <person name="Ma J."/>
        </authorList>
    </citation>
    <scope>NUCLEOTIDE SEQUENCE [LARGE SCALE GENOMIC DNA]</scope>
    <source>
        <strain evidence="7 8">YIM 94188</strain>
    </source>
</reference>
<keyword evidence="5" id="KW-0482">Metalloprotease</keyword>
<dbReference type="CDD" id="cd08070">
    <property type="entry name" value="MPN_like"/>
    <property type="match status" value="1"/>
</dbReference>
<evidence type="ECO:0000259" key="6">
    <source>
        <dbReference type="PROSITE" id="PS50249"/>
    </source>
</evidence>
<keyword evidence="2" id="KW-0479">Metal-binding</keyword>
<dbReference type="NCBIfam" id="NF041370">
    <property type="entry name" value="desamp_Halo"/>
    <property type="match status" value="1"/>
</dbReference>
<dbReference type="PANTHER" id="PTHR34858">
    <property type="entry name" value="CYSO-CYSTEINE PEPTIDASE"/>
    <property type="match status" value="1"/>
</dbReference>
<dbReference type="GO" id="GO:0008237">
    <property type="term" value="F:metallopeptidase activity"/>
    <property type="evidence" value="ECO:0007669"/>
    <property type="project" value="UniProtKB-KW"/>
</dbReference>
<dbReference type="GO" id="GO:0046872">
    <property type="term" value="F:metal ion binding"/>
    <property type="evidence" value="ECO:0007669"/>
    <property type="project" value="UniProtKB-KW"/>
</dbReference>
<dbReference type="InterPro" id="IPR000555">
    <property type="entry name" value="JAMM/MPN+_dom"/>
</dbReference>
<dbReference type="GO" id="GO:0006508">
    <property type="term" value="P:proteolysis"/>
    <property type="evidence" value="ECO:0007669"/>
    <property type="project" value="UniProtKB-KW"/>
</dbReference>
<dbReference type="Gene3D" id="3.40.140.10">
    <property type="entry name" value="Cytidine Deaminase, domain 2"/>
    <property type="match status" value="1"/>
</dbReference>
<evidence type="ECO:0000256" key="4">
    <source>
        <dbReference type="ARBA" id="ARBA00022833"/>
    </source>
</evidence>
<dbReference type="RefSeq" id="WP_379693499.1">
    <property type="nucleotide sequence ID" value="NZ_JBHSXH010000009.1"/>
</dbReference>
<evidence type="ECO:0000256" key="1">
    <source>
        <dbReference type="ARBA" id="ARBA00022670"/>
    </source>
</evidence>
<dbReference type="SMART" id="SM00232">
    <property type="entry name" value="JAB_MPN"/>
    <property type="match status" value="1"/>
</dbReference>
<dbReference type="InterPro" id="IPR051929">
    <property type="entry name" value="VirAsm_ModProt"/>
</dbReference>
<sequence>MTPPRGRFVLDRPAWEEVLSHAREGADADPPREVCGVLAGRVEDAEPPVEFVERVRRVPNVAENPRVEYELDPEETLRTIEAVESEGLDVLGFYHSHPESDPVPSETDRRQATWAGYVYLVCNPGVRPTDRMNAYRWTGSAFERLSLAWFE</sequence>
<feature type="domain" description="MPN" evidence="6">
    <location>
        <begin position="8"/>
        <end position="141"/>
    </location>
</feature>
<dbReference type="InterPro" id="IPR028090">
    <property type="entry name" value="JAB_dom_prok"/>
</dbReference>
<dbReference type="InterPro" id="IPR037518">
    <property type="entry name" value="MPN"/>
</dbReference>
<dbReference type="EC" id="3.4.19.15" evidence="7"/>
<organism evidence="7 8">
    <name type="scientific">Halopelagius fulvigenes</name>
    <dbReference type="NCBI Taxonomy" id="1198324"/>
    <lineage>
        <taxon>Archaea</taxon>
        <taxon>Methanobacteriati</taxon>
        <taxon>Methanobacteriota</taxon>
        <taxon>Stenosarchaea group</taxon>
        <taxon>Halobacteria</taxon>
        <taxon>Halobacteriales</taxon>
        <taxon>Haloferacaceae</taxon>
    </lineage>
</organism>
<keyword evidence="4" id="KW-0862">Zinc</keyword>
<evidence type="ECO:0000256" key="3">
    <source>
        <dbReference type="ARBA" id="ARBA00022801"/>
    </source>
</evidence>
<accession>A0ABD5TVD2</accession>
<dbReference type="AlphaFoldDB" id="A0ABD5TVD2"/>
<evidence type="ECO:0000313" key="8">
    <source>
        <dbReference type="Proteomes" id="UP001596408"/>
    </source>
</evidence>
<keyword evidence="3 7" id="KW-0378">Hydrolase</keyword>
<dbReference type="PANTHER" id="PTHR34858:SF1">
    <property type="entry name" value="CYSO-CYSTEINE PEPTIDASE"/>
    <property type="match status" value="1"/>
</dbReference>
<evidence type="ECO:0000256" key="2">
    <source>
        <dbReference type="ARBA" id="ARBA00022723"/>
    </source>
</evidence>
<keyword evidence="8" id="KW-1185">Reference proteome</keyword>
<dbReference type="Pfam" id="PF14464">
    <property type="entry name" value="Prok-JAB"/>
    <property type="match status" value="1"/>
</dbReference>
<name>A0ABD5TVD2_9EURY</name>
<dbReference type="InterPro" id="IPR053551">
    <property type="entry name" value="Metalloprotease_DSAMP"/>
</dbReference>